<sequence length="273" mass="27963">MSRRQLIAGFGAAGVGGVLSGVLGGVLAGCSGGGAPAGTAPPSVAPPATTAPGDDDDLSSLFAGSSVCALTTATPAGPYYYDAGRIRSDVREDRAGVRLRLVLKVQDSESCGPLPGAVVEIWHCDAAGLYSGAEAVPPAGAAASAPPSGAPAATASLRPVGPRRYLRGAQVTDPRGIVEFVTVWPGRQRGRTPHVNVMVHAADAPVLTTQLMFPERLNDAVFARAPYPPRAGAETTNATDPVYDDSMLLKVTREYDGYLGVLILSADADRDGR</sequence>
<name>A0A8J3Y582_9ACTN</name>
<dbReference type="AlphaFoldDB" id="A0A8J3Y582"/>
<dbReference type="PROSITE" id="PS51257">
    <property type="entry name" value="PROKAR_LIPOPROTEIN"/>
    <property type="match status" value="1"/>
</dbReference>
<dbReference type="GO" id="GO:0005506">
    <property type="term" value="F:iron ion binding"/>
    <property type="evidence" value="ECO:0007669"/>
    <property type="project" value="InterPro"/>
</dbReference>
<dbReference type="PANTHER" id="PTHR34315:SF1">
    <property type="entry name" value="INTRADIOL RING-CLEAVAGE DIOXYGENASES DOMAIN-CONTAINING PROTEIN-RELATED"/>
    <property type="match status" value="1"/>
</dbReference>
<organism evidence="2 3">
    <name type="scientific">Spirilliplanes yamanashiensis</name>
    <dbReference type="NCBI Taxonomy" id="42233"/>
    <lineage>
        <taxon>Bacteria</taxon>
        <taxon>Bacillati</taxon>
        <taxon>Actinomycetota</taxon>
        <taxon>Actinomycetes</taxon>
        <taxon>Micromonosporales</taxon>
        <taxon>Micromonosporaceae</taxon>
        <taxon>Spirilliplanes</taxon>
    </lineage>
</organism>
<dbReference type="Proteomes" id="UP000652013">
    <property type="component" value="Unassembled WGS sequence"/>
</dbReference>
<dbReference type="SUPFAM" id="SSF49482">
    <property type="entry name" value="Aromatic compound dioxygenase"/>
    <property type="match status" value="1"/>
</dbReference>
<accession>A0A8J3Y582</accession>
<protein>
    <submittedName>
        <fullName evidence="2">Protocatechuate dioxygenase</fullName>
    </submittedName>
</protein>
<keyword evidence="3" id="KW-1185">Reference proteome</keyword>
<keyword evidence="2" id="KW-0223">Dioxygenase</keyword>
<gene>
    <name evidence="2" type="ORF">Sya03_13350</name>
</gene>
<dbReference type="Gene3D" id="2.60.130.10">
    <property type="entry name" value="Aromatic compound dioxygenase"/>
    <property type="match status" value="1"/>
</dbReference>
<keyword evidence="2" id="KW-0560">Oxidoreductase</keyword>
<dbReference type="EMBL" id="BOOY01000007">
    <property type="protein sequence ID" value="GIJ01983.1"/>
    <property type="molecule type" value="Genomic_DNA"/>
</dbReference>
<comment type="caution">
    <text evidence="2">The sequence shown here is derived from an EMBL/GenBank/DDBJ whole genome shotgun (WGS) entry which is preliminary data.</text>
</comment>
<dbReference type="GO" id="GO:0016702">
    <property type="term" value="F:oxidoreductase activity, acting on single donors with incorporation of molecular oxygen, incorporation of two atoms of oxygen"/>
    <property type="evidence" value="ECO:0007669"/>
    <property type="project" value="InterPro"/>
</dbReference>
<feature type="region of interest" description="Disordered" evidence="1">
    <location>
        <begin position="37"/>
        <end position="56"/>
    </location>
</feature>
<reference evidence="2" key="1">
    <citation type="submission" date="2021-01" db="EMBL/GenBank/DDBJ databases">
        <title>Whole genome shotgun sequence of Spirilliplanes yamanashiensis NBRC 15828.</title>
        <authorList>
            <person name="Komaki H."/>
            <person name="Tamura T."/>
        </authorList>
    </citation>
    <scope>NUCLEOTIDE SEQUENCE</scope>
    <source>
        <strain evidence="2">NBRC 15828</strain>
    </source>
</reference>
<evidence type="ECO:0000256" key="1">
    <source>
        <dbReference type="SAM" id="MobiDB-lite"/>
    </source>
</evidence>
<proteinExistence type="predicted"/>
<evidence type="ECO:0000313" key="3">
    <source>
        <dbReference type="Proteomes" id="UP000652013"/>
    </source>
</evidence>
<feature type="compositionally biased region" description="Low complexity" evidence="1">
    <location>
        <begin position="37"/>
        <end position="52"/>
    </location>
</feature>
<dbReference type="PANTHER" id="PTHR34315">
    <property type="match status" value="1"/>
</dbReference>
<evidence type="ECO:0000313" key="2">
    <source>
        <dbReference type="EMBL" id="GIJ01983.1"/>
    </source>
</evidence>
<dbReference type="InterPro" id="IPR015889">
    <property type="entry name" value="Intradiol_dOase_core"/>
</dbReference>